<dbReference type="NCBIfam" id="TIGR00435">
    <property type="entry name" value="cysS"/>
    <property type="match status" value="1"/>
</dbReference>
<protein>
    <recommendedName>
        <fullName evidence="12">Cysteine--tRNA ligase</fullName>
        <ecNumber evidence="12">6.1.1.16</ecNumber>
    </recommendedName>
    <alternativeName>
        <fullName evidence="12">Cysteinyl-tRNA synthetase</fullName>
        <shortName evidence="12">CysRS</shortName>
    </alternativeName>
</protein>
<dbReference type="SUPFAM" id="SSF52374">
    <property type="entry name" value="Nucleotidylyl transferase"/>
    <property type="match status" value="1"/>
</dbReference>
<evidence type="ECO:0000256" key="1">
    <source>
        <dbReference type="ARBA" id="ARBA00004496"/>
    </source>
</evidence>
<dbReference type="PRINTS" id="PR00983">
    <property type="entry name" value="TRNASYNTHCYS"/>
</dbReference>
<dbReference type="SMART" id="SM00840">
    <property type="entry name" value="DALR_2"/>
    <property type="match status" value="1"/>
</dbReference>
<reference evidence="14 15" key="1">
    <citation type="submission" date="2017-10" db="EMBL/GenBank/DDBJ databases">
        <title>The draft genome sequence of Lewinella nigricans NBRC 102662.</title>
        <authorList>
            <person name="Wang K."/>
        </authorList>
    </citation>
    <scope>NUCLEOTIDE SEQUENCE [LARGE SCALE GENOMIC DNA]</scope>
    <source>
        <strain evidence="14 15">NBRC 102662</strain>
    </source>
</reference>
<dbReference type="InterPro" id="IPR014729">
    <property type="entry name" value="Rossmann-like_a/b/a_fold"/>
</dbReference>
<dbReference type="InterPro" id="IPR056411">
    <property type="entry name" value="CysS_C"/>
</dbReference>
<comment type="caution">
    <text evidence="14">The sequence shown here is derived from an EMBL/GenBank/DDBJ whole genome shotgun (WGS) entry which is preliminary data.</text>
</comment>
<dbReference type="Proteomes" id="UP000223913">
    <property type="component" value="Unassembled WGS sequence"/>
</dbReference>
<dbReference type="InterPro" id="IPR015803">
    <property type="entry name" value="Cys-tRNA-ligase"/>
</dbReference>
<feature type="binding site" evidence="12">
    <location>
        <position position="224"/>
    </location>
    <ligand>
        <name>Zn(2+)</name>
        <dbReference type="ChEBI" id="CHEBI:29105"/>
    </ligand>
</feature>
<dbReference type="HAMAP" id="MF_00041">
    <property type="entry name" value="Cys_tRNA_synth"/>
    <property type="match status" value="1"/>
</dbReference>
<dbReference type="GO" id="GO:0005829">
    <property type="term" value="C:cytosol"/>
    <property type="evidence" value="ECO:0007669"/>
    <property type="project" value="TreeGrafter"/>
</dbReference>
<dbReference type="OrthoDB" id="9815130at2"/>
<dbReference type="AlphaFoldDB" id="A0A2D0NAG9"/>
<name>A0A2D0NAG9_FLAN2</name>
<dbReference type="Pfam" id="PF01406">
    <property type="entry name" value="tRNA-synt_1e"/>
    <property type="match status" value="1"/>
</dbReference>
<dbReference type="PANTHER" id="PTHR10890">
    <property type="entry name" value="CYSTEINYL-TRNA SYNTHETASE"/>
    <property type="match status" value="1"/>
</dbReference>
<dbReference type="Gene3D" id="1.20.120.1910">
    <property type="entry name" value="Cysteine-tRNA ligase, C-terminal anti-codon recognition domain"/>
    <property type="match status" value="1"/>
</dbReference>
<feature type="binding site" evidence="12">
    <location>
        <position position="253"/>
    </location>
    <ligand>
        <name>Zn(2+)</name>
        <dbReference type="ChEBI" id="CHEBI:29105"/>
    </ligand>
</feature>
<dbReference type="GO" id="GO:0008270">
    <property type="term" value="F:zinc ion binding"/>
    <property type="evidence" value="ECO:0007669"/>
    <property type="project" value="UniProtKB-UniRule"/>
</dbReference>
<dbReference type="GO" id="GO:0004817">
    <property type="term" value="F:cysteine-tRNA ligase activity"/>
    <property type="evidence" value="ECO:0007669"/>
    <property type="project" value="UniProtKB-UniRule"/>
</dbReference>
<evidence type="ECO:0000256" key="9">
    <source>
        <dbReference type="ARBA" id="ARBA00022840"/>
    </source>
</evidence>
<dbReference type="SUPFAM" id="SSF47323">
    <property type="entry name" value="Anticodon-binding domain of a subclass of class I aminoacyl-tRNA synthetases"/>
    <property type="match status" value="1"/>
</dbReference>
<keyword evidence="8 12" id="KW-0862">Zinc</keyword>
<comment type="subcellular location">
    <subcellularLocation>
        <location evidence="1 12">Cytoplasm</location>
    </subcellularLocation>
</comment>
<evidence type="ECO:0000313" key="14">
    <source>
        <dbReference type="EMBL" id="PHN05477.1"/>
    </source>
</evidence>
<dbReference type="Pfam" id="PF23493">
    <property type="entry name" value="CysS_C"/>
    <property type="match status" value="1"/>
</dbReference>
<dbReference type="EC" id="6.1.1.16" evidence="12"/>
<evidence type="ECO:0000259" key="13">
    <source>
        <dbReference type="SMART" id="SM00840"/>
    </source>
</evidence>
<feature type="binding site" evidence="12">
    <location>
        <position position="284"/>
    </location>
    <ligand>
        <name>ATP</name>
        <dbReference type="ChEBI" id="CHEBI:30616"/>
    </ligand>
</feature>
<keyword evidence="5 12" id="KW-0436">Ligase</keyword>
<feature type="binding site" evidence="12">
    <location>
        <position position="249"/>
    </location>
    <ligand>
        <name>Zn(2+)</name>
        <dbReference type="ChEBI" id="CHEBI:29105"/>
    </ligand>
</feature>
<evidence type="ECO:0000256" key="5">
    <source>
        <dbReference type="ARBA" id="ARBA00022598"/>
    </source>
</evidence>
<keyword evidence="4 12" id="KW-0963">Cytoplasm</keyword>
<dbReference type="InterPro" id="IPR032678">
    <property type="entry name" value="tRNA-synt_1_cat_dom"/>
</dbReference>
<dbReference type="Pfam" id="PF09190">
    <property type="entry name" value="DALR_2"/>
    <property type="match status" value="1"/>
</dbReference>
<dbReference type="InterPro" id="IPR015273">
    <property type="entry name" value="Cys-tRNA-synt_Ia_DALR"/>
</dbReference>
<dbReference type="Gene3D" id="3.40.50.620">
    <property type="entry name" value="HUPs"/>
    <property type="match status" value="1"/>
</dbReference>
<keyword evidence="15" id="KW-1185">Reference proteome</keyword>
<feature type="short sequence motif" description="'KMSKS' region" evidence="12">
    <location>
        <begin position="281"/>
        <end position="285"/>
    </location>
</feature>
<dbReference type="CDD" id="cd00672">
    <property type="entry name" value="CysRS_core"/>
    <property type="match status" value="1"/>
</dbReference>
<evidence type="ECO:0000256" key="11">
    <source>
        <dbReference type="ARBA" id="ARBA00023146"/>
    </source>
</evidence>
<evidence type="ECO:0000256" key="8">
    <source>
        <dbReference type="ARBA" id="ARBA00022833"/>
    </source>
</evidence>
<evidence type="ECO:0000256" key="10">
    <source>
        <dbReference type="ARBA" id="ARBA00022917"/>
    </source>
</evidence>
<comment type="subunit">
    <text evidence="3 12">Monomer.</text>
</comment>
<feature type="short sequence motif" description="'HIGH' region" evidence="12">
    <location>
        <begin position="31"/>
        <end position="41"/>
    </location>
</feature>
<evidence type="ECO:0000256" key="12">
    <source>
        <dbReference type="HAMAP-Rule" id="MF_00041"/>
    </source>
</evidence>
<accession>A0A2D0NAG9</accession>
<dbReference type="GO" id="GO:0005524">
    <property type="term" value="F:ATP binding"/>
    <property type="evidence" value="ECO:0007669"/>
    <property type="project" value="UniProtKB-UniRule"/>
</dbReference>
<evidence type="ECO:0000256" key="3">
    <source>
        <dbReference type="ARBA" id="ARBA00011245"/>
    </source>
</evidence>
<keyword evidence="9 12" id="KW-0067">ATP-binding</keyword>
<keyword evidence="6 12" id="KW-0479">Metal-binding</keyword>
<organism evidence="14 15">
    <name type="scientific">Flavilitoribacter nigricans (strain ATCC 23147 / DSM 23189 / NBRC 102662 / NCIMB 1420 / SS-2)</name>
    <name type="common">Lewinella nigricans</name>
    <dbReference type="NCBI Taxonomy" id="1122177"/>
    <lineage>
        <taxon>Bacteria</taxon>
        <taxon>Pseudomonadati</taxon>
        <taxon>Bacteroidota</taxon>
        <taxon>Saprospiria</taxon>
        <taxon>Saprospirales</taxon>
        <taxon>Lewinellaceae</taxon>
        <taxon>Flavilitoribacter</taxon>
    </lineage>
</organism>
<evidence type="ECO:0000256" key="2">
    <source>
        <dbReference type="ARBA" id="ARBA00005594"/>
    </source>
</evidence>
<dbReference type="InterPro" id="IPR009080">
    <property type="entry name" value="tRNAsynth_Ia_anticodon-bd"/>
</dbReference>
<comment type="catalytic activity">
    <reaction evidence="12">
        <text>tRNA(Cys) + L-cysteine + ATP = L-cysteinyl-tRNA(Cys) + AMP + diphosphate</text>
        <dbReference type="Rhea" id="RHEA:17773"/>
        <dbReference type="Rhea" id="RHEA-COMP:9661"/>
        <dbReference type="Rhea" id="RHEA-COMP:9679"/>
        <dbReference type="ChEBI" id="CHEBI:30616"/>
        <dbReference type="ChEBI" id="CHEBI:33019"/>
        <dbReference type="ChEBI" id="CHEBI:35235"/>
        <dbReference type="ChEBI" id="CHEBI:78442"/>
        <dbReference type="ChEBI" id="CHEBI:78517"/>
        <dbReference type="ChEBI" id="CHEBI:456215"/>
        <dbReference type="EC" id="6.1.1.16"/>
    </reaction>
</comment>
<evidence type="ECO:0000256" key="6">
    <source>
        <dbReference type="ARBA" id="ARBA00022723"/>
    </source>
</evidence>
<dbReference type="InterPro" id="IPR024909">
    <property type="entry name" value="Cys-tRNA/MSH_ligase"/>
</dbReference>
<comment type="similarity">
    <text evidence="2 12">Belongs to the class-I aminoacyl-tRNA synthetase family.</text>
</comment>
<keyword evidence="11 12" id="KW-0030">Aminoacyl-tRNA synthetase</keyword>
<sequence>MNLKLYNSLTREKETFTPINEGRIGMYVCGPTVYSDVHLGNCRTFVSFDVIYRYLLHLGYKVRYVRNITDVGHLLDDGEDRMSKGARLNQLEPMEVAQKYANGFHDIMRIFNALPPSIEPRATGHILEQIEMVQQIIDNGYGYEQNGSVYFDTMKFIAENDNVYGQLSGRVVEDLLSESRDNLKNQSEKKHPADFAIWMKASPEHIMRWNSPWSVGFPGWHLECSAMSTKYLGKTFDIHGGGNDLKFPHHENEVAQNVGSCGHAPANYWLHTNMLLMNGKKMSKSDGNTISPTELFTGDSPHVTKGYSPMIVRFFMLQSHYRSTLDLTDEALQAAEKGYRRLMEANRVLQDLQAPANASAGELDKEINDIIDQAYAEMNDDFNTPRALARLFELVTRINGLKDGHLPAEEVSTPTLSLLKETFRIFIFDLFGLKDEIEGSDNGQGLTNGLMNVILNIRQDARANKNWATSDLIRDSLKDLGIQVKDGKEGATWTVE</sequence>
<evidence type="ECO:0000256" key="7">
    <source>
        <dbReference type="ARBA" id="ARBA00022741"/>
    </source>
</evidence>
<comment type="cofactor">
    <cofactor evidence="12">
        <name>Zn(2+)</name>
        <dbReference type="ChEBI" id="CHEBI:29105"/>
    </cofactor>
    <text evidence="12">Binds 1 zinc ion per subunit.</text>
</comment>
<dbReference type="GO" id="GO:0006423">
    <property type="term" value="P:cysteinyl-tRNA aminoacylation"/>
    <property type="evidence" value="ECO:0007669"/>
    <property type="project" value="UniProtKB-UniRule"/>
</dbReference>
<dbReference type="PANTHER" id="PTHR10890:SF3">
    <property type="entry name" value="CYSTEINE--TRNA LIGASE, CYTOPLASMIC"/>
    <property type="match status" value="1"/>
</dbReference>
<feature type="binding site" evidence="12">
    <location>
        <position position="29"/>
    </location>
    <ligand>
        <name>Zn(2+)</name>
        <dbReference type="ChEBI" id="CHEBI:29105"/>
    </ligand>
</feature>
<dbReference type="EMBL" id="PDUD01000021">
    <property type="protein sequence ID" value="PHN05477.1"/>
    <property type="molecule type" value="Genomic_DNA"/>
</dbReference>
<dbReference type="RefSeq" id="WP_099151054.1">
    <property type="nucleotide sequence ID" value="NZ_PDUD01000021.1"/>
</dbReference>
<keyword evidence="7 12" id="KW-0547">Nucleotide-binding</keyword>
<proteinExistence type="inferred from homology"/>
<keyword evidence="10 12" id="KW-0648">Protein biosynthesis</keyword>
<evidence type="ECO:0000256" key="4">
    <source>
        <dbReference type="ARBA" id="ARBA00022490"/>
    </source>
</evidence>
<gene>
    <name evidence="12" type="primary">cysS</name>
    <name evidence="14" type="ORF">CRP01_15900</name>
</gene>
<feature type="domain" description="Cysteinyl-tRNA synthetase class Ia DALR" evidence="13">
    <location>
        <begin position="373"/>
        <end position="437"/>
    </location>
</feature>
<evidence type="ECO:0000313" key="15">
    <source>
        <dbReference type="Proteomes" id="UP000223913"/>
    </source>
</evidence>